<reference evidence="1 2" key="1">
    <citation type="journal article" date="2023" name="Elife">
        <title>Identification of key yeast species and microbe-microbe interactions impacting larval growth of Drosophila in the wild.</title>
        <authorList>
            <person name="Mure A."/>
            <person name="Sugiura Y."/>
            <person name="Maeda R."/>
            <person name="Honda K."/>
            <person name="Sakurai N."/>
            <person name="Takahashi Y."/>
            <person name="Watada M."/>
            <person name="Katoh T."/>
            <person name="Gotoh A."/>
            <person name="Gotoh Y."/>
            <person name="Taniguchi I."/>
            <person name="Nakamura K."/>
            <person name="Hayashi T."/>
            <person name="Katayama T."/>
            <person name="Uemura T."/>
            <person name="Hattori Y."/>
        </authorList>
    </citation>
    <scope>NUCLEOTIDE SEQUENCE [LARGE SCALE GENOMIC DNA]</scope>
    <source>
        <strain evidence="1 2">SC-9</strain>
    </source>
</reference>
<name>A0AAV5QUU1_9ASCO</name>
<protein>
    <submittedName>
        <fullName evidence="1">Uncharacterized protein</fullName>
    </submittedName>
</protein>
<gene>
    <name evidence="1" type="ORF">DASC09_056350</name>
</gene>
<dbReference type="GeneID" id="90076285"/>
<evidence type="ECO:0000313" key="1">
    <source>
        <dbReference type="EMBL" id="GMM38296.1"/>
    </source>
</evidence>
<proteinExistence type="predicted"/>
<dbReference type="Proteomes" id="UP001360560">
    <property type="component" value="Unassembled WGS sequence"/>
</dbReference>
<dbReference type="AlphaFoldDB" id="A0AAV5QUU1"/>
<organism evidence="1 2">
    <name type="scientific">Saccharomycopsis crataegensis</name>
    <dbReference type="NCBI Taxonomy" id="43959"/>
    <lineage>
        <taxon>Eukaryota</taxon>
        <taxon>Fungi</taxon>
        <taxon>Dikarya</taxon>
        <taxon>Ascomycota</taxon>
        <taxon>Saccharomycotina</taxon>
        <taxon>Saccharomycetes</taxon>
        <taxon>Saccharomycopsidaceae</taxon>
        <taxon>Saccharomycopsis</taxon>
    </lineage>
</organism>
<comment type="caution">
    <text evidence="1">The sequence shown here is derived from an EMBL/GenBank/DDBJ whole genome shotgun (WGS) entry which is preliminary data.</text>
</comment>
<accession>A0AAV5QUU1</accession>
<dbReference type="RefSeq" id="XP_064855292.1">
    <property type="nucleotide sequence ID" value="XM_064999220.1"/>
</dbReference>
<keyword evidence="2" id="KW-1185">Reference proteome</keyword>
<evidence type="ECO:0000313" key="2">
    <source>
        <dbReference type="Proteomes" id="UP001360560"/>
    </source>
</evidence>
<dbReference type="EMBL" id="BTFZ01000019">
    <property type="protein sequence ID" value="GMM38296.1"/>
    <property type="molecule type" value="Genomic_DNA"/>
</dbReference>
<sequence>MGNPSNIYSRAPKRYTPQRPLVDPHKRPNFPLFSKYLHILRIRPIIEHYIDILSSLYKGYFPHRQATDCLLTFLKRFVFYDDLVCLFDGFDLMLQSGLAYFMRQRHLDFPGLENVSLVRLGQTKILIPEPRKALEIARRAQNVNNQEIYICAKAAMSERVQPPPESRVPNIYIPSSKANSANNADSNNNDVGVTSNRKIWFEPILNIVVYDQSAPPNSGPDSLLNIEQQEYSMHKEQIKLKKREEFMEAQWLRRGSHNNISQNMGGRIEDTIPSPSENRIFFTSTGDNNNNNNILREDNTFYDENQKNIKKTRNINTSENNQIYRPTAIVANH</sequence>